<sequence>MLRGIAAGGNGLDALTTNDLQGLFARCFNDPSGQNQPGQQPAAPQPPAPQPVRAATPPIRAPTPVRAATPPAQVPVARPVYERRPFVANPLIPPVIPGGMPYVVPTRVHPLQVETVTDDSTTASTASSMSQSQNH</sequence>
<proteinExistence type="predicted"/>
<feature type="region of interest" description="Disordered" evidence="1">
    <location>
        <begin position="114"/>
        <end position="135"/>
    </location>
</feature>
<evidence type="ECO:0000313" key="3">
    <source>
        <dbReference type="Proteomes" id="UP001153069"/>
    </source>
</evidence>
<dbReference type="AlphaFoldDB" id="A0A9N8EET3"/>
<evidence type="ECO:0000256" key="1">
    <source>
        <dbReference type="SAM" id="MobiDB-lite"/>
    </source>
</evidence>
<gene>
    <name evidence="2" type="ORF">SEMRO_888_G216420.1</name>
</gene>
<dbReference type="Proteomes" id="UP001153069">
    <property type="component" value="Unassembled WGS sequence"/>
</dbReference>
<protein>
    <submittedName>
        <fullName evidence="2">Uncharacterized protein</fullName>
    </submittedName>
</protein>
<keyword evidence="3" id="KW-1185">Reference proteome</keyword>
<accession>A0A9N8EET3</accession>
<evidence type="ECO:0000313" key="2">
    <source>
        <dbReference type="EMBL" id="CAB9517874.1"/>
    </source>
</evidence>
<feature type="region of interest" description="Disordered" evidence="1">
    <location>
        <begin position="25"/>
        <end position="70"/>
    </location>
</feature>
<comment type="caution">
    <text evidence="2">The sequence shown here is derived from an EMBL/GenBank/DDBJ whole genome shotgun (WGS) entry which is preliminary data.</text>
</comment>
<organism evidence="2 3">
    <name type="scientific">Seminavis robusta</name>
    <dbReference type="NCBI Taxonomy" id="568900"/>
    <lineage>
        <taxon>Eukaryota</taxon>
        <taxon>Sar</taxon>
        <taxon>Stramenopiles</taxon>
        <taxon>Ochrophyta</taxon>
        <taxon>Bacillariophyta</taxon>
        <taxon>Bacillariophyceae</taxon>
        <taxon>Bacillariophycidae</taxon>
        <taxon>Naviculales</taxon>
        <taxon>Naviculaceae</taxon>
        <taxon>Seminavis</taxon>
    </lineage>
</organism>
<feature type="compositionally biased region" description="Low complexity" evidence="1">
    <location>
        <begin position="118"/>
        <end position="135"/>
    </location>
</feature>
<name>A0A9N8EET3_9STRA</name>
<feature type="compositionally biased region" description="Low complexity" evidence="1">
    <location>
        <begin position="51"/>
        <end position="70"/>
    </location>
</feature>
<reference evidence="2" key="1">
    <citation type="submission" date="2020-06" db="EMBL/GenBank/DDBJ databases">
        <authorList>
            <consortium name="Plant Systems Biology data submission"/>
        </authorList>
    </citation>
    <scope>NUCLEOTIDE SEQUENCE</scope>
    <source>
        <strain evidence="2">D6</strain>
    </source>
</reference>
<dbReference type="EMBL" id="CAICTM010000886">
    <property type="protein sequence ID" value="CAB9517874.1"/>
    <property type="molecule type" value="Genomic_DNA"/>
</dbReference>